<feature type="region of interest" description="Disordered" evidence="1">
    <location>
        <begin position="1"/>
        <end position="36"/>
    </location>
</feature>
<gene>
    <name evidence="2" type="ORF">SSLN_LOCUS18035</name>
</gene>
<organism evidence="4">
    <name type="scientific">Schistocephalus solidus</name>
    <name type="common">Tapeworm</name>
    <dbReference type="NCBI Taxonomy" id="70667"/>
    <lineage>
        <taxon>Eukaryota</taxon>
        <taxon>Metazoa</taxon>
        <taxon>Spiralia</taxon>
        <taxon>Lophotrochozoa</taxon>
        <taxon>Platyhelminthes</taxon>
        <taxon>Cestoda</taxon>
        <taxon>Eucestoda</taxon>
        <taxon>Diphyllobothriidea</taxon>
        <taxon>Diphyllobothriidae</taxon>
        <taxon>Schistocephalus</taxon>
    </lineage>
</organism>
<evidence type="ECO:0000256" key="1">
    <source>
        <dbReference type="SAM" id="MobiDB-lite"/>
    </source>
</evidence>
<dbReference type="EMBL" id="UYSU01043575">
    <property type="protein sequence ID" value="VDM04421.1"/>
    <property type="molecule type" value="Genomic_DNA"/>
</dbReference>
<evidence type="ECO:0000313" key="2">
    <source>
        <dbReference type="EMBL" id="VDM04421.1"/>
    </source>
</evidence>
<reference evidence="2 3" key="2">
    <citation type="submission" date="2018-11" db="EMBL/GenBank/DDBJ databases">
        <authorList>
            <consortium name="Pathogen Informatics"/>
        </authorList>
    </citation>
    <scope>NUCLEOTIDE SEQUENCE [LARGE SCALE GENOMIC DNA]</scope>
    <source>
        <strain evidence="2 3">NST_G2</strain>
    </source>
</reference>
<protein>
    <submittedName>
        <fullName evidence="2 4">Uncharacterized protein</fullName>
    </submittedName>
</protein>
<dbReference type="Proteomes" id="UP000275846">
    <property type="component" value="Unassembled WGS sequence"/>
</dbReference>
<reference evidence="4" key="1">
    <citation type="submission" date="2016-06" db="UniProtKB">
        <authorList>
            <consortium name="WormBaseParasite"/>
        </authorList>
    </citation>
    <scope>IDENTIFICATION</scope>
</reference>
<name>A0A183TNI7_SCHSO</name>
<accession>A0A183TNI7</accession>
<sequence length="123" mass="13481">MMEMYPSNSSSSSWHLPSSSSSSYDDSDSEISSADEEISWTSDISYLAANKYSSTPSIEEESTVREAMSSRAVRSRIRLIHLSSLLKIIRRLTSDLPADVRTLLGGANDVSTVNEMSSGENVH</sequence>
<dbReference type="WBParaSite" id="SSLN_0001871601-mRNA-1">
    <property type="protein sequence ID" value="SSLN_0001871601-mRNA-1"/>
    <property type="gene ID" value="SSLN_0001871601"/>
</dbReference>
<keyword evidence="3" id="KW-1185">Reference proteome</keyword>
<proteinExistence type="predicted"/>
<feature type="compositionally biased region" description="Acidic residues" evidence="1">
    <location>
        <begin position="25"/>
        <end position="36"/>
    </location>
</feature>
<dbReference type="OrthoDB" id="10036512at2759"/>
<evidence type="ECO:0000313" key="3">
    <source>
        <dbReference type="Proteomes" id="UP000275846"/>
    </source>
</evidence>
<dbReference type="AlphaFoldDB" id="A0A183TNI7"/>
<feature type="compositionally biased region" description="Low complexity" evidence="1">
    <location>
        <begin position="7"/>
        <end position="24"/>
    </location>
</feature>
<evidence type="ECO:0000313" key="4">
    <source>
        <dbReference type="WBParaSite" id="SSLN_0001871601-mRNA-1"/>
    </source>
</evidence>